<evidence type="ECO:0000259" key="6">
    <source>
        <dbReference type="Pfam" id="PF01385"/>
    </source>
</evidence>
<dbReference type="EMBL" id="BSTK01000003">
    <property type="protein sequence ID" value="GLY84295.1"/>
    <property type="molecule type" value="Genomic_DNA"/>
</dbReference>
<protein>
    <submittedName>
        <fullName evidence="8">Transposase</fullName>
    </submittedName>
</protein>
<evidence type="ECO:0000256" key="5">
    <source>
        <dbReference type="ARBA" id="ARBA00023172"/>
    </source>
</evidence>
<evidence type="ECO:0000256" key="4">
    <source>
        <dbReference type="ARBA" id="ARBA00023125"/>
    </source>
</evidence>
<reference evidence="8" key="1">
    <citation type="submission" date="2023-03" db="EMBL/GenBank/DDBJ databases">
        <title>Actinoallomurus iriomotensis NBRC 103684.</title>
        <authorList>
            <person name="Ichikawa N."/>
            <person name="Sato H."/>
            <person name="Tonouchi N."/>
        </authorList>
    </citation>
    <scope>NUCLEOTIDE SEQUENCE</scope>
    <source>
        <strain evidence="8">NBRC 103684</strain>
    </source>
</reference>
<proteinExistence type="inferred from homology"/>
<comment type="similarity">
    <text evidence="1">In the C-terminal section; belongs to the transposase 35 family.</text>
</comment>
<comment type="caution">
    <text evidence="8">The sequence shown here is derived from an EMBL/GenBank/DDBJ whole genome shotgun (WGS) entry which is preliminary data.</text>
</comment>
<gene>
    <name evidence="8" type="ORF">Airi02_022240</name>
</gene>
<dbReference type="InterPro" id="IPR010095">
    <property type="entry name" value="Cas12f1-like_TNB"/>
</dbReference>
<keyword evidence="4" id="KW-0238">DNA-binding</keyword>
<dbReference type="InterPro" id="IPR001959">
    <property type="entry name" value="Transposase"/>
</dbReference>
<dbReference type="NCBIfam" id="NF040570">
    <property type="entry name" value="guided_TnpB"/>
    <property type="match status" value="1"/>
</dbReference>
<dbReference type="AlphaFoldDB" id="A0A9W6S2M8"/>
<organism evidence="8 9">
    <name type="scientific">Actinoallomurus iriomotensis</name>
    <dbReference type="NCBI Taxonomy" id="478107"/>
    <lineage>
        <taxon>Bacteria</taxon>
        <taxon>Bacillati</taxon>
        <taxon>Actinomycetota</taxon>
        <taxon>Actinomycetes</taxon>
        <taxon>Streptosporangiales</taxon>
        <taxon>Thermomonosporaceae</taxon>
        <taxon>Actinoallomurus</taxon>
    </lineage>
</organism>
<evidence type="ECO:0000259" key="7">
    <source>
        <dbReference type="Pfam" id="PF07282"/>
    </source>
</evidence>
<dbReference type="PANTHER" id="PTHR30405:SF25">
    <property type="entry name" value="RNA-GUIDED DNA ENDONUCLEASE INSQ-RELATED"/>
    <property type="match status" value="1"/>
</dbReference>
<dbReference type="GO" id="GO:0006310">
    <property type="term" value="P:DNA recombination"/>
    <property type="evidence" value="ECO:0007669"/>
    <property type="project" value="UniProtKB-KW"/>
</dbReference>
<dbReference type="GO" id="GO:0003677">
    <property type="term" value="F:DNA binding"/>
    <property type="evidence" value="ECO:0007669"/>
    <property type="project" value="UniProtKB-KW"/>
</dbReference>
<keyword evidence="3" id="KW-0815">Transposition</keyword>
<feature type="domain" description="Probable transposase IS891/IS1136/IS1341" evidence="6">
    <location>
        <begin position="236"/>
        <end position="341"/>
    </location>
</feature>
<evidence type="ECO:0000313" key="8">
    <source>
        <dbReference type="EMBL" id="GLY84295.1"/>
    </source>
</evidence>
<keyword evidence="5" id="KW-0233">DNA recombination</keyword>
<comment type="similarity">
    <text evidence="2">In the N-terminal section; belongs to the transposase 2 family.</text>
</comment>
<sequence length="448" mass="49387">MTCQVRTALRSAYGLGYHVWWPKYRHPVLGGRVRTRLEELIRAKAYERAFVGVVVRRSYKFLMRPTSRQNVALSACLQDHRELYNAALEHRRTAYRKAGVRLRYGDQSAELKHIRADDPAGQGRWSFSSQQATLRRLDKAFTAFFLRLKAGRKPGFPRFKGRGWFDTVEWPKDGDGCRWDSQPEHRAATFVRLQGIGHVRVHQHRPVAGRVKTISVKREGSRWYVVLSCDDVPAGPLPATGAAAGIDMGVASLVTTSDGEHLVNPRHLAASAGRLAAAQQALARKKRGSKRRHKAVARVVALHTKVRRQRLDGAQKAALALVRGYDMIVHEDLRIANMTRSVSGTLKAPGRNVAAKAGLNRSILDAGWGGFLTILTHKAESAGRELIAVNPANTSRTCARCGHRAKENRPTQARFACTACGHTAHADVNAAINILRAGLALRKAAGAA</sequence>
<dbReference type="Pfam" id="PF01385">
    <property type="entry name" value="OrfB_IS605"/>
    <property type="match status" value="1"/>
</dbReference>
<name>A0A9W6S2M8_9ACTN</name>
<evidence type="ECO:0000256" key="2">
    <source>
        <dbReference type="ARBA" id="ARBA00011044"/>
    </source>
</evidence>
<evidence type="ECO:0000313" key="9">
    <source>
        <dbReference type="Proteomes" id="UP001165074"/>
    </source>
</evidence>
<keyword evidence="9" id="KW-1185">Reference proteome</keyword>
<dbReference type="PANTHER" id="PTHR30405">
    <property type="entry name" value="TRANSPOSASE"/>
    <property type="match status" value="1"/>
</dbReference>
<evidence type="ECO:0000256" key="3">
    <source>
        <dbReference type="ARBA" id="ARBA00022578"/>
    </source>
</evidence>
<accession>A0A9W6S2M8</accession>
<evidence type="ECO:0000256" key="1">
    <source>
        <dbReference type="ARBA" id="ARBA00008761"/>
    </source>
</evidence>
<dbReference type="GO" id="GO:0032196">
    <property type="term" value="P:transposition"/>
    <property type="evidence" value="ECO:0007669"/>
    <property type="project" value="UniProtKB-KW"/>
</dbReference>
<feature type="domain" description="Cas12f1-like TNB" evidence="7">
    <location>
        <begin position="368"/>
        <end position="434"/>
    </location>
</feature>
<dbReference type="Proteomes" id="UP001165074">
    <property type="component" value="Unassembled WGS sequence"/>
</dbReference>
<dbReference type="InterPro" id="IPR051399">
    <property type="entry name" value="RNA-guided_DNA_endo/Transpos"/>
</dbReference>
<dbReference type="Pfam" id="PF07282">
    <property type="entry name" value="Cas12f1-like_TNB"/>
    <property type="match status" value="1"/>
</dbReference>